<dbReference type="InterPro" id="IPR015991">
    <property type="entry name" value="TatD/YcfH-like"/>
</dbReference>
<keyword evidence="3" id="KW-0378">Hydrolase</keyword>
<sequence length="260" mass="29287">MIIDSHCHLNYLEKEGQPTLQEIVAEAKAKGVEEIISIATTLEDVEAIKAIALTFPEVYYSVGVHPSEVEGVQPLEAQTIIDYIDHDKCVAIGETGLDYYYNDQETHSLQQQKFIAHIEAAKILKKPIIVHTRGAKEDTLAILKTHAIDQCGGVLHCFTEDWDMAKKALDMGMYISISGIVTFKNAQDVQTMAQKIPLDRLLIETDAPYLTPVPYRGKPNYPAYVYYVAEFLAKLRGENFEHFCQATKENTKRLFCGMKD</sequence>
<evidence type="ECO:0000256" key="3">
    <source>
        <dbReference type="ARBA" id="ARBA00022801"/>
    </source>
</evidence>
<dbReference type="CDD" id="cd01310">
    <property type="entry name" value="TatD_DNAse"/>
    <property type="match status" value="1"/>
</dbReference>
<dbReference type="PROSITE" id="PS01090">
    <property type="entry name" value="TATD_2"/>
    <property type="match status" value="1"/>
</dbReference>
<dbReference type="Pfam" id="PF01026">
    <property type="entry name" value="TatD_DNase"/>
    <property type="match status" value="1"/>
</dbReference>
<dbReference type="AlphaFoldDB" id="A0A8J2Z1Y6"/>
<evidence type="ECO:0000256" key="4">
    <source>
        <dbReference type="PIRSR" id="PIRSR005902-1"/>
    </source>
</evidence>
<protein>
    <submittedName>
        <fullName evidence="5">Deoxyribonuclease</fullName>
    </submittedName>
</protein>
<dbReference type="PANTHER" id="PTHR46124">
    <property type="entry name" value="D-AMINOACYL-TRNA DEACYLASE"/>
    <property type="match status" value="1"/>
</dbReference>
<proteinExistence type="inferred from homology"/>
<dbReference type="GO" id="GO:0016788">
    <property type="term" value="F:hydrolase activity, acting on ester bonds"/>
    <property type="evidence" value="ECO:0007669"/>
    <property type="project" value="InterPro"/>
</dbReference>
<dbReference type="FunFam" id="3.20.20.140:FF:000005">
    <property type="entry name" value="TatD family hydrolase"/>
    <property type="match status" value="1"/>
</dbReference>
<dbReference type="Proteomes" id="UP000636949">
    <property type="component" value="Unassembled WGS sequence"/>
</dbReference>
<feature type="binding site" evidence="4">
    <location>
        <position position="6"/>
    </location>
    <ligand>
        <name>a divalent metal cation</name>
        <dbReference type="ChEBI" id="CHEBI:60240"/>
        <label>1</label>
    </ligand>
</feature>
<dbReference type="PIRSF" id="PIRSF005902">
    <property type="entry name" value="DNase_TatD"/>
    <property type="match status" value="1"/>
</dbReference>
<dbReference type="InterPro" id="IPR001130">
    <property type="entry name" value="TatD-like"/>
</dbReference>
<dbReference type="EMBL" id="BMJS01000001">
    <property type="protein sequence ID" value="GGF87812.1"/>
    <property type="molecule type" value="Genomic_DNA"/>
</dbReference>
<accession>A0A8J2Z1Y6</accession>
<comment type="caution">
    <text evidence="5">The sequence shown here is derived from an EMBL/GenBank/DDBJ whole genome shotgun (WGS) entry which is preliminary data.</text>
</comment>
<dbReference type="GO" id="GO:0005829">
    <property type="term" value="C:cytosol"/>
    <property type="evidence" value="ECO:0007669"/>
    <property type="project" value="TreeGrafter"/>
</dbReference>
<feature type="binding site" evidence="4">
    <location>
        <position position="206"/>
    </location>
    <ligand>
        <name>a divalent metal cation</name>
        <dbReference type="ChEBI" id="CHEBI:60240"/>
        <label>1</label>
    </ligand>
</feature>
<keyword evidence="6" id="KW-1185">Reference proteome</keyword>
<feature type="binding site" evidence="4">
    <location>
        <position position="8"/>
    </location>
    <ligand>
        <name>a divalent metal cation</name>
        <dbReference type="ChEBI" id="CHEBI:60240"/>
        <label>1</label>
    </ligand>
</feature>
<dbReference type="GO" id="GO:0046872">
    <property type="term" value="F:metal ion binding"/>
    <property type="evidence" value="ECO:0007669"/>
    <property type="project" value="UniProtKB-KW"/>
</dbReference>
<dbReference type="InterPro" id="IPR032466">
    <property type="entry name" value="Metal_Hydrolase"/>
</dbReference>
<evidence type="ECO:0000313" key="5">
    <source>
        <dbReference type="EMBL" id="GGF87812.1"/>
    </source>
</evidence>
<dbReference type="OrthoDB" id="9810005at2"/>
<name>A0A8J2Z1Y6_9GAMM</name>
<dbReference type="RefSeq" id="WP_117001266.1">
    <property type="nucleotide sequence ID" value="NZ_BMJS01000001.1"/>
</dbReference>
<feature type="binding site" evidence="4">
    <location>
        <position position="94"/>
    </location>
    <ligand>
        <name>a divalent metal cation</name>
        <dbReference type="ChEBI" id="CHEBI:60240"/>
        <label>1</label>
    </ligand>
</feature>
<reference evidence="5" key="2">
    <citation type="submission" date="2020-09" db="EMBL/GenBank/DDBJ databases">
        <authorList>
            <person name="Sun Q."/>
            <person name="Zhou Y."/>
        </authorList>
    </citation>
    <scope>NUCLEOTIDE SEQUENCE</scope>
    <source>
        <strain evidence="5">CGMCC 1.15758</strain>
    </source>
</reference>
<dbReference type="InterPro" id="IPR018228">
    <property type="entry name" value="DNase_TatD-rel_CS"/>
</dbReference>
<evidence type="ECO:0000256" key="1">
    <source>
        <dbReference type="ARBA" id="ARBA00009275"/>
    </source>
</evidence>
<dbReference type="PROSITE" id="PS01137">
    <property type="entry name" value="TATD_1"/>
    <property type="match status" value="1"/>
</dbReference>
<dbReference type="Gene3D" id="3.20.20.140">
    <property type="entry name" value="Metal-dependent hydrolases"/>
    <property type="match status" value="1"/>
</dbReference>
<gene>
    <name evidence="5" type="ORF">GCM10010995_01250</name>
</gene>
<reference evidence="5" key="1">
    <citation type="journal article" date="2014" name="Int. J. Syst. Evol. Microbiol.">
        <title>Complete genome sequence of Corynebacterium casei LMG S-19264T (=DSM 44701T), isolated from a smear-ripened cheese.</title>
        <authorList>
            <consortium name="US DOE Joint Genome Institute (JGI-PGF)"/>
            <person name="Walter F."/>
            <person name="Albersmeier A."/>
            <person name="Kalinowski J."/>
            <person name="Ruckert C."/>
        </authorList>
    </citation>
    <scope>NUCLEOTIDE SEQUENCE</scope>
    <source>
        <strain evidence="5">CGMCC 1.15758</strain>
    </source>
</reference>
<feature type="binding site" evidence="4">
    <location>
        <position position="131"/>
    </location>
    <ligand>
        <name>a divalent metal cation</name>
        <dbReference type="ChEBI" id="CHEBI:60240"/>
        <label>2</label>
    </ligand>
</feature>
<dbReference type="PANTHER" id="PTHR46124:SF2">
    <property type="entry name" value="D-AMINOACYL-TRNA DEACYLASE"/>
    <property type="match status" value="1"/>
</dbReference>
<comment type="similarity">
    <text evidence="1">Belongs to the metallo-dependent hydrolases superfamily. TatD-type hydrolase family.</text>
</comment>
<dbReference type="NCBIfam" id="TIGR00010">
    <property type="entry name" value="YchF/TatD family DNA exonuclease"/>
    <property type="match status" value="1"/>
</dbReference>
<feature type="binding site" evidence="4">
    <location>
        <position position="156"/>
    </location>
    <ligand>
        <name>a divalent metal cation</name>
        <dbReference type="ChEBI" id="CHEBI:60240"/>
        <label>2</label>
    </ligand>
</feature>
<dbReference type="GO" id="GO:0004536">
    <property type="term" value="F:DNA nuclease activity"/>
    <property type="evidence" value="ECO:0007669"/>
    <property type="project" value="InterPro"/>
</dbReference>
<evidence type="ECO:0000313" key="6">
    <source>
        <dbReference type="Proteomes" id="UP000636949"/>
    </source>
</evidence>
<organism evidence="5 6">
    <name type="scientific">Cysteiniphilum litorale</name>
    <dbReference type="NCBI Taxonomy" id="2056700"/>
    <lineage>
        <taxon>Bacteria</taxon>
        <taxon>Pseudomonadati</taxon>
        <taxon>Pseudomonadota</taxon>
        <taxon>Gammaproteobacteria</taxon>
        <taxon>Thiotrichales</taxon>
        <taxon>Fastidiosibacteraceae</taxon>
        <taxon>Cysteiniphilum</taxon>
    </lineage>
</organism>
<keyword evidence="2 4" id="KW-0479">Metal-binding</keyword>
<dbReference type="SUPFAM" id="SSF51556">
    <property type="entry name" value="Metallo-dependent hydrolases"/>
    <property type="match status" value="1"/>
</dbReference>
<evidence type="ECO:0000256" key="2">
    <source>
        <dbReference type="ARBA" id="ARBA00022723"/>
    </source>
</evidence>